<dbReference type="EMBL" id="UWOC01000168">
    <property type="protein sequence ID" value="VCU10358.1"/>
    <property type="molecule type" value="Genomic_DNA"/>
</dbReference>
<dbReference type="PANTHER" id="PTHR42978:SF6">
    <property type="entry name" value="QUORUM-QUENCHING LACTONASE YTNP-RELATED"/>
    <property type="match status" value="1"/>
</dbReference>
<evidence type="ECO:0000256" key="5">
    <source>
        <dbReference type="SAM" id="SignalP"/>
    </source>
</evidence>
<keyword evidence="3" id="KW-0378">Hydrolase</keyword>
<comment type="caution">
    <text evidence="7">The sequence shown here is derived from an EMBL/GenBank/DDBJ whole genome shotgun (WGS) entry which is preliminary data.</text>
</comment>
<evidence type="ECO:0000313" key="8">
    <source>
        <dbReference type="Proteomes" id="UP000289200"/>
    </source>
</evidence>
<evidence type="ECO:0000256" key="2">
    <source>
        <dbReference type="ARBA" id="ARBA00022723"/>
    </source>
</evidence>
<evidence type="ECO:0000256" key="3">
    <source>
        <dbReference type="ARBA" id="ARBA00022801"/>
    </source>
</evidence>
<dbReference type="SMART" id="SM00849">
    <property type="entry name" value="Lactamase_B"/>
    <property type="match status" value="1"/>
</dbReference>
<dbReference type="Proteomes" id="UP000289200">
    <property type="component" value="Unassembled WGS sequence"/>
</dbReference>
<dbReference type="OrthoDB" id="9773738at2"/>
<accession>A0A447CYQ2</accession>
<organism evidence="7 8">
    <name type="scientific">Rhodoplanes serenus</name>
    <dbReference type="NCBI Taxonomy" id="200615"/>
    <lineage>
        <taxon>Bacteria</taxon>
        <taxon>Pseudomonadati</taxon>
        <taxon>Pseudomonadota</taxon>
        <taxon>Alphaproteobacteria</taxon>
        <taxon>Hyphomicrobiales</taxon>
        <taxon>Nitrobacteraceae</taxon>
        <taxon>Rhodoplanes</taxon>
    </lineage>
</organism>
<proteinExistence type="inferred from homology"/>
<evidence type="ECO:0000259" key="6">
    <source>
        <dbReference type="SMART" id="SM00849"/>
    </source>
</evidence>
<feature type="chain" id="PRO_5018979704" evidence="5">
    <location>
        <begin position="31"/>
        <end position="331"/>
    </location>
</feature>
<keyword evidence="2" id="KW-0479">Metal-binding</keyword>
<reference evidence="8" key="1">
    <citation type="submission" date="2018-10" db="EMBL/GenBank/DDBJ databases">
        <authorList>
            <person name="Peiro R."/>
            <person name="Begona"/>
            <person name="Cbmso G."/>
            <person name="Lopez M."/>
            <person name="Gonzalez S."/>
            <person name="Sacristan E."/>
            <person name="Castillo E."/>
        </authorList>
    </citation>
    <scope>NUCLEOTIDE SEQUENCE [LARGE SCALE GENOMIC DNA]</scope>
</reference>
<evidence type="ECO:0000256" key="4">
    <source>
        <dbReference type="ARBA" id="ARBA00022833"/>
    </source>
</evidence>
<comment type="similarity">
    <text evidence="1">Belongs to the metallo-beta-lactamase superfamily.</text>
</comment>
<dbReference type="GO" id="GO:0046872">
    <property type="term" value="F:metal ion binding"/>
    <property type="evidence" value="ECO:0007669"/>
    <property type="project" value="UniProtKB-KW"/>
</dbReference>
<feature type="domain" description="Metallo-beta-lactamase" evidence="6">
    <location>
        <begin position="94"/>
        <end position="303"/>
    </location>
</feature>
<dbReference type="InterPro" id="IPR006311">
    <property type="entry name" value="TAT_signal"/>
</dbReference>
<sequence length="331" mass="35425">MLPPVLTRRTALAGLAVAVVGGAVPSPAPAAAPQNGQQAPGFYRYKVGDIEITVVNDGVSRMPLVDGFVANAGKEEVQAALAAAAMDTTVYAGPYNPILINTGSRLVLVDTGTGEAAFRTSQGLNGRFLINLAAAGITPEQIDAVVLTHYHGDHINGLLRADGTPAFPNAEVLAPAREHAFWMDDGEMSRTGRPRVQDGFRNVRRVMAGEVLKRLRTYEWDAEIVPGVTALATPGHTPGHTSLVVASAGRSVYVQGDVTHAPALFARHPGWHFMLDVDPVAAEATRRRVYDMLVADRMLVQGFHYPFPALARVERSGPGYREVLVPWSPTL</sequence>
<dbReference type="GO" id="GO:0016787">
    <property type="term" value="F:hydrolase activity"/>
    <property type="evidence" value="ECO:0007669"/>
    <property type="project" value="UniProtKB-KW"/>
</dbReference>
<dbReference type="InterPro" id="IPR036866">
    <property type="entry name" value="RibonucZ/Hydroxyglut_hydro"/>
</dbReference>
<dbReference type="Pfam" id="PF00753">
    <property type="entry name" value="Lactamase_B"/>
    <property type="match status" value="1"/>
</dbReference>
<dbReference type="RefSeq" id="WP_129610445.1">
    <property type="nucleotide sequence ID" value="NZ_UWOC01000168.1"/>
</dbReference>
<keyword evidence="4" id="KW-0862">Zinc</keyword>
<protein>
    <submittedName>
        <fullName evidence="7">Quorum-quenching lactonase YtnP</fullName>
    </submittedName>
</protein>
<dbReference type="InterPro" id="IPR051013">
    <property type="entry name" value="MBL_superfamily_lactonases"/>
</dbReference>
<feature type="signal peptide" evidence="5">
    <location>
        <begin position="1"/>
        <end position="30"/>
    </location>
</feature>
<dbReference type="AlphaFoldDB" id="A0A447CYQ2"/>
<dbReference type="PANTHER" id="PTHR42978">
    <property type="entry name" value="QUORUM-QUENCHING LACTONASE YTNP-RELATED-RELATED"/>
    <property type="match status" value="1"/>
</dbReference>
<evidence type="ECO:0000256" key="1">
    <source>
        <dbReference type="ARBA" id="ARBA00007749"/>
    </source>
</evidence>
<keyword evidence="5" id="KW-0732">Signal</keyword>
<evidence type="ECO:0000313" key="7">
    <source>
        <dbReference type="EMBL" id="VCU10358.1"/>
    </source>
</evidence>
<dbReference type="InterPro" id="IPR001279">
    <property type="entry name" value="Metallo-B-lactamas"/>
</dbReference>
<dbReference type="CDD" id="cd07720">
    <property type="entry name" value="OPHC2-like_MBL-fold"/>
    <property type="match status" value="1"/>
</dbReference>
<dbReference type="Gene3D" id="3.60.15.10">
    <property type="entry name" value="Ribonuclease Z/Hydroxyacylglutathione hydrolase-like"/>
    <property type="match status" value="1"/>
</dbReference>
<keyword evidence="8" id="KW-1185">Reference proteome</keyword>
<name>A0A447CYQ2_9BRAD</name>
<dbReference type="PROSITE" id="PS51318">
    <property type="entry name" value="TAT"/>
    <property type="match status" value="1"/>
</dbReference>
<dbReference type="SUPFAM" id="SSF56281">
    <property type="entry name" value="Metallo-hydrolase/oxidoreductase"/>
    <property type="match status" value="1"/>
</dbReference>
<gene>
    <name evidence="7" type="primary">ytnP_2</name>
    <name evidence="7" type="ORF">RHODGE_RHODGE_03548</name>
</gene>